<gene>
    <name evidence="1" type="ORF">RHSIM_Rhsim09G0131500</name>
</gene>
<name>A0A834GFB4_RHOSS</name>
<dbReference type="EMBL" id="WJXA01000009">
    <property type="protein sequence ID" value="KAF7131664.1"/>
    <property type="molecule type" value="Genomic_DNA"/>
</dbReference>
<protein>
    <submittedName>
        <fullName evidence="1">Uncharacterized protein</fullName>
    </submittedName>
</protein>
<organism evidence="1 2">
    <name type="scientific">Rhododendron simsii</name>
    <name type="common">Sims's rhododendron</name>
    <dbReference type="NCBI Taxonomy" id="118357"/>
    <lineage>
        <taxon>Eukaryota</taxon>
        <taxon>Viridiplantae</taxon>
        <taxon>Streptophyta</taxon>
        <taxon>Embryophyta</taxon>
        <taxon>Tracheophyta</taxon>
        <taxon>Spermatophyta</taxon>
        <taxon>Magnoliopsida</taxon>
        <taxon>eudicotyledons</taxon>
        <taxon>Gunneridae</taxon>
        <taxon>Pentapetalae</taxon>
        <taxon>asterids</taxon>
        <taxon>Ericales</taxon>
        <taxon>Ericaceae</taxon>
        <taxon>Ericoideae</taxon>
        <taxon>Rhodoreae</taxon>
        <taxon>Rhododendron</taxon>
    </lineage>
</organism>
<evidence type="ECO:0000313" key="1">
    <source>
        <dbReference type="EMBL" id="KAF7131664.1"/>
    </source>
</evidence>
<dbReference type="AlphaFoldDB" id="A0A834GFB4"/>
<sequence length="168" mass="19561">MVRSKWGKIRFWEDKWIPGLPNFMLTTSKSACDETVWVQDFIDMDRKSSKKERLLQVKEEVEAILTIPISMFQREDLLMWHHTSNGEYSVKSGYHIAVQALSKCRLISCLVYMRRIIYAVRARGEAVGSEYGCNLAQTSWEKFTKSLLVSDFKPLGDQIRSPQNVFMK</sequence>
<dbReference type="OrthoDB" id="1717299at2759"/>
<comment type="caution">
    <text evidence="1">The sequence shown here is derived from an EMBL/GenBank/DDBJ whole genome shotgun (WGS) entry which is preliminary data.</text>
</comment>
<reference evidence="1" key="1">
    <citation type="submission" date="2019-11" db="EMBL/GenBank/DDBJ databases">
        <authorList>
            <person name="Liu Y."/>
            <person name="Hou J."/>
            <person name="Li T.-Q."/>
            <person name="Guan C.-H."/>
            <person name="Wu X."/>
            <person name="Wu H.-Z."/>
            <person name="Ling F."/>
            <person name="Zhang R."/>
            <person name="Shi X.-G."/>
            <person name="Ren J.-P."/>
            <person name="Chen E.-F."/>
            <person name="Sun J.-M."/>
        </authorList>
    </citation>
    <scope>NUCLEOTIDE SEQUENCE</scope>
    <source>
        <strain evidence="1">Adult_tree_wgs_1</strain>
        <tissue evidence="1">Leaves</tissue>
    </source>
</reference>
<dbReference type="Proteomes" id="UP000626092">
    <property type="component" value="Unassembled WGS sequence"/>
</dbReference>
<keyword evidence="2" id="KW-1185">Reference proteome</keyword>
<accession>A0A834GFB4</accession>
<proteinExistence type="predicted"/>
<evidence type="ECO:0000313" key="2">
    <source>
        <dbReference type="Proteomes" id="UP000626092"/>
    </source>
</evidence>